<sequence>MSITDALIDVRQLAVAYRFGGQVNQAVRGVSFQVAKGETLAIVGESGSGKSTMANAILGLLPDNAVVTGGQLWVDGTDLTHATERQKRQIRGSTIGLVPQDPMVGLNPTLRIGKQIAEALIQAHGRRYPAVDADVLELLQQVGLDKPLLRARQYPHELSGGMRQRVLIAIALAGNPRLIIADEPTSALDVTVQRKILDHLQRLVADRGISLLIITHDLGVAADRADRVLVMKSGELVEQGPPQQILINPSHSYTQALLAAAPAFGQRKTPAVPRPSTNGKAPILTLENVGKSFRLPYVKGENADFQALEDVNFKVYPGQTLAIVGESGSGKSTALRIALGLEKPSQGRVLFEDQDITHLGWRDFRPLRRRMQLVQQNPFAALDPRFTLFESIIEPLVSFGLLKGRDLEQAARKLIERVHLPVAYLDRLPRELSGGQQQRVAIARALALQPDLLLLDEPVSALDVSVQAQILDLLVELQSELGIAYVLVSHDLAVVASVAHQVLVLRQGKTVEQGAASEIFHKPEAAYTRELIDAIPGRRLELAAEY</sequence>
<keyword evidence="4" id="KW-1003">Cell membrane</keyword>
<dbReference type="InterPro" id="IPR003593">
    <property type="entry name" value="AAA+_ATPase"/>
</dbReference>
<dbReference type="NCBIfam" id="NF007739">
    <property type="entry name" value="PRK10419.1"/>
    <property type="match status" value="2"/>
</dbReference>
<comment type="subcellular location">
    <subcellularLocation>
        <location evidence="1">Cell inner membrane</location>
        <topology evidence="1">Peripheral membrane protein</topology>
    </subcellularLocation>
</comment>
<dbReference type="Pfam" id="PF08352">
    <property type="entry name" value="oligo_HPY"/>
    <property type="match status" value="2"/>
</dbReference>
<proteinExistence type="inferred from homology"/>
<name>A0ABS9ZQ17_9PSED</name>
<dbReference type="InterPro" id="IPR003439">
    <property type="entry name" value="ABC_transporter-like_ATP-bd"/>
</dbReference>
<evidence type="ECO:0000256" key="7">
    <source>
        <dbReference type="ARBA" id="ARBA00023136"/>
    </source>
</evidence>
<dbReference type="PROSITE" id="PS50893">
    <property type="entry name" value="ABC_TRANSPORTER_2"/>
    <property type="match status" value="2"/>
</dbReference>
<protein>
    <recommendedName>
        <fullName evidence="8">ABC-type dipeptide transporter</fullName>
        <ecNumber evidence="8">7.4.2.9</ecNumber>
    </recommendedName>
</protein>
<dbReference type="GO" id="GO:0005524">
    <property type="term" value="F:ATP binding"/>
    <property type="evidence" value="ECO:0007669"/>
    <property type="project" value="UniProtKB-KW"/>
</dbReference>
<dbReference type="Pfam" id="PF00005">
    <property type="entry name" value="ABC_tran"/>
    <property type="match status" value="2"/>
</dbReference>
<dbReference type="SUPFAM" id="SSF52540">
    <property type="entry name" value="P-loop containing nucleoside triphosphate hydrolases"/>
    <property type="match status" value="2"/>
</dbReference>
<comment type="similarity">
    <text evidence="2">Belongs to the ABC transporter superfamily.</text>
</comment>
<accession>A0ABS9ZQ17</accession>
<dbReference type="RefSeq" id="WP_243248831.1">
    <property type="nucleotide sequence ID" value="NZ_LOHG01000026.1"/>
</dbReference>
<dbReference type="CDD" id="cd03257">
    <property type="entry name" value="ABC_NikE_OppD_transporters"/>
    <property type="match status" value="2"/>
</dbReference>
<dbReference type="InterPro" id="IPR027417">
    <property type="entry name" value="P-loop_NTPase"/>
</dbReference>
<evidence type="ECO:0000256" key="3">
    <source>
        <dbReference type="ARBA" id="ARBA00022448"/>
    </source>
</evidence>
<dbReference type="EC" id="7.4.2.9" evidence="8"/>
<reference evidence="11 12" key="1">
    <citation type="submission" date="2015-12" db="EMBL/GenBank/DDBJ databases">
        <title>Phylogenomics in the description of a new species in the Pseudomonas syringae group.</title>
        <authorList>
            <person name="Busquets A."/>
            <person name="Gomila M."/>
            <person name="Beiki F."/>
            <person name="Rahimian H."/>
            <person name="Mulet M."/>
            <person name="Sanchez D."/>
            <person name="Garcia-Valdes E."/>
            <person name="Lalucat J."/>
        </authorList>
    </citation>
    <scope>NUCLEOTIDE SEQUENCE [LARGE SCALE GENOMIC DNA]</scope>
    <source>
        <strain evidence="11 12">S25</strain>
    </source>
</reference>
<keyword evidence="12" id="KW-1185">Reference proteome</keyword>
<comment type="caution">
    <text evidence="11">The sequence shown here is derived from an EMBL/GenBank/DDBJ whole genome shotgun (WGS) entry which is preliminary data.</text>
</comment>
<evidence type="ECO:0000256" key="2">
    <source>
        <dbReference type="ARBA" id="ARBA00005417"/>
    </source>
</evidence>
<evidence type="ECO:0000256" key="5">
    <source>
        <dbReference type="ARBA" id="ARBA00022741"/>
    </source>
</evidence>
<dbReference type="InterPro" id="IPR017871">
    <property type="entry name" value="ABC_transporter-like_CS"/>
</dbReference>
<dbReference type="PANTHER" id="PTHR43297">
    <property type="entry name" value="OLIGOPEPTIDE TRANSPORT ATP-BINDING PROTEIN APPD"/>
    <property type="match status" value="1"/>
</dbReference>
<evidence type="ECO:0000256" key="1">
    <source>
        <dbReference type="ARBA" id="ARBA00004417"/>
    </source>
</evidence>
<keyword evidence="6 11" id="KW-0067">ATP-binding</keyword>
<evidence type="ECO:0000313" key="12">
    <source>
        <dbReference type="Proteomes" id="UP001320513"/>
    </source>
</evidence>
<feature type="domain" description="ABC transporter" evidence="10">
    <location>
        <begin position="10"/>
        <end position="258"/>
    </location>
</feature>
<keyword evidence="5" id="KW-0547">Nucleotide-binding</keyword>
<dbReference type="InterPro" id="IPR013563">
    <property type="entry name" value="Oligopep_ABC_C"/>
</dbReference>
<dbReference type="InterPro" id="IPR050388">
    <property type="entry name" value="ABC_Ni/Peptide_Import"/>
</dbReference>
<dbReference type="NCBIfam" id="NF010167">
    <property type="entry name" value="PRK13648.1"/>
    <property type="match status" value="2"/>
</dbReference>
<evidence type="ECO:0000259" key="10">
    <source>
        <dbReference type="PROSITE" id="PS50893"/>
    </source>
</evidence>
<evidence type="ECO:0000256" key="9">
    <source>
        <dbReference type="ARBA" id="ARBA00047356"/>
    </source>
</evidence>
<dbReference type="NCBIfam" id="NF008453">
    <property type="entry name" value="PRK11308.1"/>
    <property type="match status" value="2"/>
</dbReference>
<comment type="catalytic activity">
    <reaction evidence="9">
        <text>a dipeptide(out) + ATP + H2O = a dipeptide(in) + ADP + phosphate + H(+)</text>
        <dbReference type="Rhea" id="RHEA:23120"/>
        <dbReference type="ChEBI" id="CHEBI:15377"/>
        <dbReference type="ChEBI" id="CHEBI:15378"/>
        <dbReference type="ChEBI" id="CHEBI:30616"/>
        <dbReference type="ChEBI" id="CHEBI:43474"/>
        <dbReference type="ChEBI" id="CHEBI:90799"/>
        <dbReference type="ChEBI" id="CHEBI:456216"/>
        <dbReference type="EC" id="7.4.2.9"/>
    </reaction>
</comment>
<keyword evidence="7" id="KW-0472">Membrane</keyword>
<feature type="domain" description="ABC transporter" evidence="10">
    <location>
        <begin position="284"/>
        <end position="532"/>
    </location>
</feature>
<evidence type="ECO:0000256" key="4">
    <source>
        <dbReference type="ARBA" id="ARBA00022475"/>
    </source>
</evidence>
<evidence type="ECO:0000256" key="6">
    <source>
        <dbReference type="ARBA" id="ARBA00022840"/>
    </source>
</evidence>
<evidence type="ECO:0000313" key="11">
    <source>
        <dbReference type="EMBL" id="MCI8212665.1"/>
    </source>
</evidence>
<dbReference type="PROSITE" id="PS00211">
    <property type="entry name" value="ABC_TRANSPORTER_1"/>
    <property type="match status" value="2"/>
</dbReference>
<dbReference type="Proteomes" id="UP001320513">
    <property type="component" value="Unassembled WGS sequence"/>
</dbReference>
<organism evidence="11 12">
    <name type="scientific">Pseudomonas maioricensis</name>
    <dbReference type="NCBI Taxonomy" id="1766623"/>
    <lineage>
        <taxon>Bacteria</taxon>
        <taxon>Pseudomonadati</taxon>
        <taxon>Pseudomonadota</taxon>
        <taxon>Gammaproteobacteria</taxon>
        <taxon>Pseudomonadales</taxon>
        <taxon>Pseudomonadaceae</taxon>
        <taxon>Pseudomonas</taxon>
    </lineage>
</organism>
<dbReference type="SMART" id="SM00382">
    <property type="entry name" value="AAA"/>
    <property type="match status" value="2"/>
</dbReference>
<dbReference type="EMBL" id="LOHG01000026">
    <property type="protein sequence ID" value="MCI8212665.1"/>
    <property type="molecule type" value="Genomic_DNA"/>
</dbReference>
<keyword evidence="3" id="KW-0813">Transport</keyword>
<evidence type="ECO:0000256" key="8">
    <source>
        <dbReference type="ARBA" id="ARBA00038852"/>
    </source>
</evidence>
<dbReference type="Gene3D" id="3.40.50.300">
    <property type="entry name" value="P-loop containing nucleotide triphosphate hydrolases"/>
    <property type="match status" value="2"/>
</dbReference>
<dbReference type="PANTHER" id="PTHR43297:SF2">
    <property type="entry name" value="DIPEPTIDE TRANSPORT ATP-BINDING PROTEIN DPPD"/>
    <property type="match status" value="1"/>
</dbReference>
<gene>
    <name evidence="11" type="ORF">AUC61_24335</name>
</gene>